<dbReference type="AlphaFoldDB" id="A0A7Y0HRF9"/>
<dbReference type="InterPro" id="IPR052020">
    <property type="entry name" value="Cyclic_di-GMP/3'3'-cGAMP_PDE"/>
</dbReference>
<evidence type="ECO:0000259" key="2">
    <source>
        <dbReference type="PROSITE" id="PS50885"/>
    </source>
</evidence>
<dbReference type="Proteomes" id="UP000537131">
    <property type="component" value="Unassembled WGS sequence"/>
</dbReference>
<comment type="caution">
    <text evidence="5">The sequence shown here is derived from an EMBL/GenBank/DDBJ whole genome shotgun (WGS) entry which is preliminary data.</text>
</comment>
<dbReference type="CDD" id="cd06225">
    <property type="entry name" value="HAMP"/>
    <property type="match status" value="1"/>
</dbReference>
<dbReference type="GO" id="GO:0016020">
    <property type="term" value="C:membrane"/>
    <property type="evidence" value="ECO:0007669"/>
    <property type="project" value="InterPro"/>
</dbReference>
<dbReference type="InterPro" id="IPR043128">
    <property type="entry name" value="Rev_trsase/Diguanyl_cyclase"/>
</dbReference>
<evidence type="ECO:0000259" key="4">
    <source>
        <dbReference type="PROSITE" id="PS51832"/>
    </source>
</evidence>
<dbReference type="SMART" id="SM00471">
    <property type="entry name" value="HDc"/>
    <property type="match status" value="1"/>
</dbReference>
<evidence type="ECO:0000313" key="5">
    <source>
        <dbReference type="EMBL" id="NMM65161.1"/>
    </source>
</evidence>
<dbReference type="InterPro" id="IPR037522">
    <property type="entry name" value="HD_GYP_dom"/>
</dbReference>
<dbReference type="Pfam" id="PF05228">
    <property type="entry name" value="CHASE4"/>
    <property type="match status" value="1"/>
</dbReference>
<dbReference type="PROSITE" id="PS50887">
    <property type="entry name" value="GGDEF"/>
    <property type="match status" value="1"/>
</dbReference>
<feature type="domain" description="HAMP" evidence="2">
    <location>
        <begin position="282"/>
        <end position="335"/>
    </location>
</feature>
<dbReference type="Gene3D" id="6.10.340.10">
    <property type="match status" value="1"/>
</dbReference>
<name>A0A7Y0HRF9_9CLOT</name>
<dbReference type="InterPro" id="IPR000160">
    <property type="entry name" value="GGDEF_dom"/>
</dbReference>
<keyword evidence="1" id="KW-1133">Transmembrane helix</keyword>
<evidence type="ECO:0000259" key="3">
    <source>
        <dbReference type="PROSITE" id="PS50887"/>
    </source>
</evidence>
<dbReference type="Gene3D" id="1.10.3210.10">
    <property type="entry name" value="Hypothetical protein af1432"/>
    <property type="match status" value="1"/>
</dbReference>
<keyword evidence="6" id="KW-1185">Reference proteome</keyword>
<proteinExistence type="predicted"/>
<evidence type="ECO:0000313" key="6">
    <source>
        <dbReference type="Proteomes" id="UP000537131"/>
    </source>
</evidence>
<feature type="transmembrane region" description="Helical" evidence="1">
    <location>
        <begin position="256"/>
        <end position="280"/>
    </location>
</feature>
<evidence type="ECO:0000256" key="1">
    <source>
        <dbReference type="SAM" id="Phobius"/>
    </source>
</evidence>
<feature type="transmembrane region" description="Helical" evidence="1">
    <location>
        <begin position="7"/>
        <end position="31"/>
    </location>
</feature>
<feature type="domain" description="HD-GYP" evidence="4">
    <location>
        <begin position="488"/>
        <end position="676"/>
    </location>
</feature>
<dbReference type="Gene3D" id="3.30.70.270">
    <property type="match status" value="1"/>
</dbReference>
<dbReference type="Pfam" id="PF00990">
    <property type="entry name" value="GGDEF"/>
    <property type="match status" value="1"/>
</dbReference>
<dbReference type="SUPFAM" id="SSF55073">
    <property type="entry name" value="Nucleotide cyclase"/>
    <property type="match status" value="1"/>
</dbReference>
<accession>A0A7Y0HRF9</accession>
<dbReference type="SMART" id="SM00267">
    <property type="entry name" value="GGDEF"/>
    <property type="match status" value="1"/>
</dbReference>
<sequence>MSVKFKALLIYFISFLFIIIFTFAMFNFIIFKYINRVENQNLDNNFKAVISILNREELDVQRICSDWGIWDDTYNFLLGKDREKYIKANTQNSLKELNLTFMIFVDKQGNVVYSQTDNLDNRTKRELIAELFNKKNKVDLKTLLENDSGNHSGTLMVRGKFFAVGYSPVTTSDGKTPSNGSLIMGRYIDNSVLNYINSIIQCKVGFIENTDDNKTNEIIKKKDSIIAYRPIKDINENMSSSISILMPRNEYTLGKFYFKIFFNIFLVILILVVFIFIYVFNKLILKRLKILNDFIDTVSKTKDTKSRITISGNDEIANIANSTNKMLSKLDYASKEILALSYSDKLTGLNNRIYMEKKFFWLDNEVDINYFIIMGDVNGLKLTNDTFGHKDGDRLICAIGSILKSMCLEDDIIARWGGDEFIILVVNKRSEYVSDLIKNIKKECEKITQFGFKISIALGSAEKYEAKTTEAVMNLAEERMYRSKLTETKSSRNATIMSLERTLYEKNSETEEHTQRVKKLSMKLGKKINLSQDELEELELLSLLHDIGKMGIPDNILMKPGKLTDEEWEIMKRHTEIGYRIAKATPGLAHVANEILCHHERFDGTGYPQGLKGEEIPILSRVISIVDSFDVMTHRRIYKDASDMGHAVEELKRCSGTQFDPVITDEFINLLKEGGI</sequence>
<dbReference type="InterPro" id="IPR007892">
    <property type="entry name" value="CHASE4"/>
</dbReference>
<organism evidence="5 6">
    <name type="scientific">Clostridium muellerianum</name>
    <dbReference type="NCBI Taxonomy" id="2716538"/>
    <lineage>
        <taxon>Bacteria</taxon>
        <taxon>Bacillati</taxon>
        <taxon>Bacillota</taxon>
        <taxon>Clostridia</taxon>
        <taxon>Eubacteriales</taxon>
        <taxon>Clostridiaceae</taxon>
        <taxon>Clostridium</taxon>
    </lineage>
</organism>
<dbReference type="PROSITE" id="PS51832">
    <property type="entry name" value="HD_GYP"/>
    <property type="match status" value="1"/>
</dbReference>
<dbReference type="CDD" id="cd00077">
    <property type="entry name" value="HDc"/>
    <property type="match status" value="1"/>
</dbReference>
<keyword evidence="1" id="KW-0472">Membrane</keyword>
<dbReference type="RefSeq" id="WP_169299749.1">
    <property type="nucleotide sequence ID" value="NZ_JABBNI010000063.1"/>
</dbReference>
<dbReference type="PANTHER" id="PTHR45228">
    <property type="entry name" value="CYCLIC DI-GMP PHOSPHODIESTERASE TM_0186-RELATED"/>
    <property type="match status" value="1"/>
</dbReference>
<dbReference type="NCBIfam" id="TIGR00254">
    <property type="entry name" value="GGDEF"/>
    <property type="match status" value="1"/>
</dbReference>
<dbReference type="PROSITE" id="PS50885">
    <property type="entry name" value="HAMP"/>
    <property type="match status" value="1"/>
</dbReference>
<dbReference type="GO" id="GO:0007165">
    <property type="term" value="P:signal transduction"/>
    <property type="evidence" value="ECO:0007669"/>
    <property type="project" value="InterPro"/>
</dbReference>
<protein>
    <submittedName>
        <fullName evidence="5">Diguanylate cyclase</fullName>
    </submittedName>
</protein>
<dbReference type="CDD" id="cd01949">
    <property type="entry name" value="GGDEF"/>
    <property type="match status" value="1"/>
</dbReference>
<dbReference type="InterPro" id="IPR003607">
    <property type="entry name" value="HD/PDEase_dom"/>
</dbReference>
<dbReference type="InterPro" id="IPR029787">
    <property type="entry name" value="Nucleotide_cyclase"/>
</dbReference>
<dbReference type="InterPro" id="IPR003660">
    <property type="entry name" value="HAMP_dom"/>
</dbReference>
<gene>
    <name evidence="5" type="ORF">HBE96_21490</name>
</gene>
<feature type="domain" description="GGDEF" evidence="3">
    <location>
        <begin position="368"/>
        <end position="500"/>
    </location>
</feature>
<reference evidence="5 6" key="1">
    <citation type="submission" date="2020-06" db="EMBL/GenBank/DDBJ databases">
        <title>Complete Genome Sequence of Clostridium muelleri sp. nov. P21T, an Acid-Alcohol Producing Acetogen Isolated from Old Hay.</title>
        <authorList>
            <person name="Duncan K.E."/>
            <person name="Tanner R.S."/>
        </authorList>
    </citation>
    <scope>NUCLEOTIDE SEQUENCE [LARGE SCALE GENOMIC DNA]</scope>
    <source>
        <strain evidence="5 6">P21</strain>
    </source>
</reference>
<keyword evidence="1" id="KW-0812">Transmembrane</keyword>
<dbReference type="SUPFAM" id="SSF109604">
    <property type="entry name" value="HD-domain/PDEase-like"/>
    <property type="match status" value="1"/>
</dbReference>
<dbReference type="PANTHER" id="PTHR45228:SF1">
    <property type="entry name" value="CYCLIC DI-GMP PHOSPHODIESTERASE TM_0186"/>
    <property type="match status" value="1"/>
</dbReference>
<dbReference type="Pfam" id="PF13487">
    <property type="entry name" value="HD_5"/>
    <property type="match status" value="1"/>
</dbReference>
<dbReference type="EMBL" id="JABBNI010000063">
    <property type="protein sequence ID" value="NMM65161.1"/>
    <property type="molecule type" value="Genomic_DNA"/>
</dbReference>